<accession>Q237K7</accession>
<organism evidence="1 2">
    <name type="scientific">Tetrahymena thermophila (strain SB210)</name>
    <dbReference type="NCBI Taxonomy" id="312017"/>
    <lineage>
        <taxon>Eukaryota</taxon>
        <taxon>Sar</taxon>
        <taxon>Alveolata</taxon>
        <taxon>Ciliophora</taxon>
        <taxon>Intramacronucleata</taxon>
        <taxon>Oligohymenophorea</taxon>
        <taxon>Hymenostomatida</taxon>
        <taxon>Tetrahymenina</taxon>
        <taxon>Tetrahymenidae</taxon>
        <taxon>Tetrahymena</taxon>
    </lineage>
</organism>
<protein>
    <submittedName>
        <fullName evidence="1">Uncharacterized protein</fullName>
    </submittedName>
</protein>
<sequence>MQQENVKDQLECQTLKEFERDIGYQKEISEEKHQNSNSDYLNLEENQNYFIDDNTVQSVLKILNKLNKTQPSQMSCKKSTDLQINIKERFYSQFLKLRLENIQIPSLINICQSLGQFKNIQDMYLFIDLEINSQLEIDLLDSINKLEKLQSMLFYFESKIQLLDNNIVRIQILKRLGE</sequence>
<proteinExistence type="predicted"/>
<name>Q237K7_TETTS</name>
<dbReference type="Proteomes" id="UP000009168">
    <property type="component" value="Unassembled WGS sequence"/>
</dbReference>
<dbReference type="EMBL" id="GG662743">
    <property type="protein sequence ID" value="EAR92734.1"/>
    <property type="molecule type" value="Genomic_DNA"/>
</dbReference>
<dbReference type="AlphaFoldDB" id="Q237K7"/>
<gene>
    <name evidence="1" type="ORF">TTHERM_00322780</name>
</gene>
<evidence type="ECO:0000313" key="1">
    <source>
        <dbReference type="EMBL" id="EAR92734.1"/>
    </source>
</evidence>
<evidence type="ECO:0000313" key="2">
    <source>
        <dbReference type="Proteomes" id="UP000009168"/>
    </source>
</evidence>
<dbReference type="RefSeq" id="XP_001012979.1">
    <property type="nucleotide sequence ID" value="XM_001012979.1"/>
</dbReference>
<reference evidence="2" key="1">
    <citation type="journal article" date="2006" name="PLoS Biol.">
        <title>Macronuclear genome sequence of the ciliate Tetrahymena thermophila, a model eukaryote.</title>
        <authorList>
            <person name="Eisen J.A."/>
            <person name="Coyne R.S."/>
            <person name="Wu M."/>
            <person name="Wu D."/>
            <person name="Thiagarajan M."/>
            <person name="Wortman J.R."/>
            <person name="Badger J.H."/>
            <person name="Ren Q."/>
            <person name="Amedeo P."/>
            <person name="Jones K.M."/>
            <person name="Tallon L.J."/>
            <person name="Delcher A.L."/>
            <person name="Salzberg S.L."/>
            <person name="Silva J.C."/>
            <person name="Haas B.J."/>
            <person name="Majoros W.H."/>
            <person name="Farzad M."/>
            <person name="Carlton J.M."/>
            <person name="Smith R.K. Jr."/>
            <person name="Garg J."/>
            <person name="Pearlman R.E."/>
            <person name="Karrer K.M."/>
            <person name="Sun L."/>
            <person name="Manning G."/>
            <person name="Elde N.C."/>
            <person name="Turkewitz A.P."/>
            <person name="Asai D.J."/>
            <person name="Wilkes D.E."/>
            <person name="Wang Y."/>
            <person name="Cai H."/>
            <person name="Collins K."/>
            <person name="Stewart B.A."/>
            <person name="Lee S.R."/>
            <person name="Wilamowska K."/>
            <person name="Weinberg Z."/>
            <person name="Ruzzo W.L."/>
            <person name="Wloga D."/>
            <person name="Gaertig J."/>
            <person name="Frankel J."/>
            <person name="Tsao C.-C."/>
            <person name="Gorovsky M.A."/>
            <person name="Keeling P.J."/>
            <person name="Waller R.F."/>
            <person name="Patron N.J."/>
            <person name="Cherry J.M."/>
            <person name="Stover N.A."/>
            <person name="Krieger C.J."/>
            <person name="del Toro C."/>
            <person name="Ryder H.F."/>
            <person name="Williamson S.C."/>
            <person name="Barbeau R.A."/>
            <person name="Hamilton E.P."/>
            <person name="Orias E."/>
        </authorList>
    </citation>
    <scope>NUCLEOTIDE SEQUENCE [LARGE SCALE GENOMIC DNA]</scope>
    <source>
        <strain evidence="2">SB210</strain>
    </source>
</reference>
<dbReference type="InParanoid" id="Q237K7"/>
<dbReference type="GeneID" id="7829884"/>
<keyword evidence="2" id="KW-1185">Reference proteome</keyword>
<dbReference type="HOGENOM" id="CLU_112686_0_0_1"/>
<dbReference type="KEGG" id="tet:TTHERM_00322780"/>